<organism evidence="1 2">
    <name type="scientific">Portunus trituberculatus</name>
    <name type="common">Swimming crab</name>
    <name type="synonym">Neptunus trituberculatus</name>
    <dbReference type="NCBI Taxonomy" id="210409"/>
    <lineage>
        <taxon>Eukaryota</taxon>
        <taxon>Metazoa</taxon>
        <taxon>Ecdysozoa</taxon>
        <taxon>Arthropoda</taxon>
        <taxon>Crustacea</taxon>
        <taxon>Multicrustacea</taxon>
        <taxon>Malacostraca</taxon>
        <taxon>Eumalacostraca</taxon>
        <taxon>Eucarida</taxon>
        <taxon>Decapoda</taxon>
        <taxon>Pleocyemata</taxon>
        <taxon>Brachyura</taxon>
        <taxon>Eubrachyura</taxon>
        <taxon>Portunoidea</taxon>
        <taxon>Portunidae</taxon>
        <taxon>Portuninae</taxon>
        <taxon>Portunus</taxon>
    </lineage>
</organism>
<accession>A0A5B7GFC4</accession>
<evidence type="ECO:0000313" key="1">
    <source>
        <dbReference type="EMBL" id="MPC57652.1"/>
    </source>
</evidence>
<proteinExistence type="predicted"/>
<dbReference type="AlphaFoldDB" id="A0A5B7GFC4"/>
<reference evidence="1 2" key="1">
    <citation type="submission" date="2019-05" db="EMBL/GenBank/DDBJ databases">
        <title>Another draft genome of Portunus trituberculatus and its Hox gene families provides insights of decapod evolution.</title>
        <authorList>
            <person name="Jeong J.-H."/>
            <person name="Song I."/>
            <person name="Kim S."/>
            <person name="Choi T."/>
            <person name="Kim D."/>
            <person name="Ryu S."/>
            <person name="Kim W."/>
        </authorList>
    </citation>
    <scope>NUCLEOTIDE SEQUENCE [LARGE SCALE GENOMIC DNA]</scope>
    <source>
        <tissue evidence="1">Muscle</tissue>
    </source>
</reference>
<comment type="caution">
    <text evidence="1">The sequence shown here is derived from an EMBL/GenBank/DDBJ whole genome shotgun (WGS) entry which is preliminary data.</text>
</comment>
<dbReference type="EMBL" id="VSRR010014962">
    <property type="protein sequence ID" value="MPC57652.1"/>
    <property type="molecule type" value="Genomic_DNA"/>
</dbReference>
<gene>
    <name evidence="1" type="ORF">E2C01_051637</name>
</gene>
<evidence type="ECO:0000313" key="2">
    <source>
        <dbReference type="Proteomes" id="UP000324222"/>
    </source>
</evidence>
<name>A0A5B7GFC4_PORTR</name>
<dbReference type="Proteomes" id="UP000324222">
    <property type="component" value="Unassembled WGS sequence"/>
</dbReference>
<protein>
    <submittedName>
        <fullName evidence="1">Uncharacterized protein</fullName>
    </submittedName>
</protein>
<sequence>MVGVYDLANRSTHAILPSTQPNYRTCALITTRLQSQPESVNASFSSPSLPLTTPPSTLPVFHRFSRSGGWENE</sequence>
<keyword evidence="2" id="KW-1185">Reference proteome</keyword>